<comment type="caution">
    <text evidence="1">The sequence shown here is derived from an EMBL/GenBank/DDBJ whole genome shotgun (WGS) entry which is preliminary data.</text>
</comment>
<dbReference type="AlphaFoldDB" id="A0A6A9QKZ9"/>
<dbReference type="RefSeq" id="WP_054837651.1">
    <property type="nucleotide sequence ID" value="NZ_BBBY01000001.1"/>
</dbReference>
<sequence length="115" mass="13366">MRIAVTYDKDQNLKPLDEAELIGIIDDEKKEIEQYENEGIGSKEATMDLILGLDADAIIVKQGFLCPGSYYMSYGRIKYIPAKYSNLKEIQEHYEEIKKLTKEELDEEMYAENEF</sequence>
<accession>A0A6A9QKZ9</accession>
<dbReference type="InterPro" id="IPR036105">
    <property type="entry name" value="DiNase_FeMo-co_biosyn_sf"/>
</dbReference>
<dbReference type="SUPFAM" id="SSF53146">
    <property type="entry name" value="Nitrogenase accessory factor-like"/>
    <property type="match status" value="1"/>
</dbReference>
<dbReference type="OrthoDB" id="55683at2157"/>
<reference evidence="1 2" key="1">
    <citation type="submission" date="2019-10" db="EMBL/GenBank/DDBJ databases">
        <title>Sequencing and Assembly of Multiple Reported Metal-Biooxidizing Members of the Extremely Thermoacidophilic Archaeal Family Sulfolobaceae.</title>
        <authorList>
            <person name="Counts J.A."/>
            <person name="Kelly R.M."/>
        </authorList>
    </citation>
    <scope>NUCLEOTIDE SEQUENCE [LARGE SCALE GENOMIC DNA]</scope>
    <source>
        <strain evidence="1 2">DSM 6482</strain>
    </source>
</reference>
<keyword evidence="2" id="KW-1185">Reference proteome</keyword>
<evidence type="ECO:0000313" key="1">
    <source>
        <dbReference type="EMBL" id="MUN28809.1"/>
    </source>
</evidence>
<name>A0A6A9QKZ9_SULME</name>
<evidence type="ECO:0000313" key="2">
    <source>
        <dbReference type="Proteomes" id="UP000470772"/>
    </source>
</evidence>
<proteinExistence type="predicted"/>
<gene>
    <name evidence="1" type="ORF">GC250_05010</name>
</gene>
<evidence type="ECO:0008006" key="3">
    <source>
        <dbReference type="Google" id="ProtNLM"/>
    </source>
</evidence>
<organism evidence="1 2">
    <name type="scientific">Sulfuracidifex metallicus DSM 6482 = JCM 9184</name>
    <dbReference type="NCBI Taxonomy" id="523847"/>
    <lineage>
        <taxon>Archaea</taxon>
        <taxon>Thermoproteota</taxon>
        <taxon>Thermoprotei</taxon>
        <taxon>Sulfolobales</taxon>
        <taxon>Sulfolobaceae</taxon>
        <taxon>Sulfuracidifex</taxon>
    </lineage>
</organism>
<protein>
    <recommendedName>
        <fullName evidence="3">Dinitrogenase iron-molybdenum cofactor biosynthesis domain-containing protein</fullName>
    </recommendedName>
</protein>
<dbReference type="Proteomes" id="UP000470772">
    <property type="component" value="Unassembled WGS sequence"/>
</dbReference>
<dbReference type="EMBL" id="WGGD01000005">
    <property type="protein sequence ID" value="MUN28809.1"/>
    <property type="molecule type" value="Genomic_DNA"/>
</dbReference>